<evidence type="ECO:0000259" key="8">
    <source>
        <dbReference type="Pfam" id="PF02706"/>
    </source>
</evidence>
<keyword evidence="6 7" id="KW-0472">Membrane</keyword>
<keyword evidence="3" id="KW-1003">Cell membrane</keyword>
<evidence type="ECO:0000256" key="5">
    <source>
        <dbReference type="ARBA" id="ARBA00022989"/>
    </source>
</evidence>
<dbReference type="GO" id="GO:0004713">
    <property type="term" value="F:protein tyrosine kinase activity"/>
    <property type="evidence" value="ECO:0007669"/>
    <property type="project" value="TreeGrafter"/>
</dbReference>
<evidence type="ECO:0000313" key="11">
    <source>
        <dbReference type="Proteomes" id="UP000515679"/>
    </source>
</evidence>
<evidence type="ECO:0000256" key="6">
    <source>
        <dbReference type="ARBA" id="ARBA00023136"/>
    </source>
</evidence>
<accession>A0A7G5BWN5</accession>
<feature type="domain" description="Polysaccharide chain length determinant N-terminal" evidence="8">
    <location>
        <begin position="15"/>
        <end position="97"/>
    </location>
</feature>
<dbReference type="Pfam" id="PF13807">
    <property type="entry name" value="GNVR"/>
    <property type="match status" value="1"/>
</dbReference>
<dbReference type="KEGG" id="cchl:FPL14_09330"/>
<protein>
    <recommendedName>
        <fullName evidence="12">Capsular polysaccharide biosynthesis protein</fullName>
    </recommendedName>
</protein>
<evidence type="ECO:0000256" key="3">
    <source>
        <dbReference type="ARBA" id="ARBA00022475"/>
    </source>
</evidence>
<keyword evidence="5 7" id="KW-1133">Transmembrane helix</keyword>
<dbReference type="InterPro" id="IPR050445">
    <property type="entry name" value="Bact_polysacc_biosynth/exp"/>
</dbReference>
<dbReference type="EMBL" id="CP041969">
    <property type="protein sequence ID" value="QMV41369.1"/>
    <property type="molecule type" value="Genomic_DNA"/>
</dbReference>
<dbReference type="InterPro" id="IPR032807">
    <property type="entry name" value="GNVR"/>
</dbReference>
<dbReference type="PANTHER" id="PTHR32309:SF13">
    <property type="entry name" value="FERRIC ENTEROBACTIN TRANSPORT PROTEIN FEPE"/>
    <property type="match status" value="1"/>
</dbReference>
<dbReference type="Proteomes" id="UP000515679">
    <property type="component" value="Chromosome"/>
</dbReference>
<evidence type="ECO:0000259" key="9">
    <source>
        <dbReference type="Pfam" id="PF13807"/>
    </source>
</evidence>
<keyword evidence="4 7" id="KW-0812">Transmembrane</keyword>
<dbReference type="InterPro" id="IPR003856">
    <property type="entry name" value="LPS_length_determ_N"/>
</dbReference>
<evidence type="ECO:0000313" key="10">
    <source>
        <dbReference type="EMBL" id="QMV41369.1"/>
    </source>
</evidence>
<sequence length="238" mass="26828">MEDGLMRLMSAKDWLQVFKKRWRLLLLFPLLFAAIAAYLSYYVTSPIYTNTCTLLVNEQNRPNSSTLSVEEVTLYEKLMGTYKDVIMSNRILHPVAEAYGNGITPGNIGQIVKVSTKVNSQVISISVTHANHKIATDIANKVADQFKNNLPSIMTVNNVQILDYAAYQDHPVPVKPNKKLNIALGLFLGVGLSASIIVMLQLFDTRIRNENDLYDILHYPLLGSVPSFEHAKRKTFYH</sequence>
<feature type="transmembrane region" description="Helical" evidence="7">
    <location>
        <begin position="182"/>
        <end position="203"/>
    </location>
</feature>
<reference evidence="10 11" key="1">
    <citation type="submission" date="2019-07" db="EMBL/GenBank/DDBJ databases">
        <authorList>
            <person name="Kim J.K."/>
            <person name="Cheong H.-M."/>
            <person name="Choi Y."/>
            <person name="Hwang K.J."/>
            <person name="Lee S."/>
            <person name="Choi C."/>
        </authorList>
    </citation>
    <scope>NUCLEOTIDE SEQUENCE [LARGE SCALE GENOMIC DNA]</scope>
    <source>
        <strain evidence="10 11">KS 22</strain>
    </source>
</reference>
<feature type="domain" description="Tyrosine-protein kinase G-rich" evidence="9">
    <location>
        <begin position="148"/>
        <end position="198"/>
    </location>
</feature>
<evidence type="ECO:0000256" key="1">
    <source>
        <dbReference type="ARBA" id="ARBA00004651"/>
    </source>
</evidence>
<evidence type="ECO:0008006" key="12">
    <source>
        <dbReference type="Google" id="ProtNLM"/>
    </source>
</evidence>
<gene>
    <name evidence="10" type="ORF">FPL14_09330</name>
</gene>
<comment type="similarity">
    <text evidence="2">Belongs to the CpsC/CapA family.</text>
</comment>
<organism evidence="10 11">
    <name type="scientific">Cohnella cholangitidis</name>
    <dbReference type="NCBI Taxonomy" id="2598458"/>
    <lineage>
        <taxon>Bacteria</taxon>
        <taxon>Bacillati</taxon>
        <taxon>Bacillota</taxon>
        <taxon>Bacilli</taxon>
        <taxon>Bacillales</taxon>
        <taxon>Paenibacillaceae</taxon>
        <taxon>Cohnella</taxon>
    </lineage>
</organism>
<dbReference type="Pfam" id="PF02706">
    <property type="entry name" value="Wzz"/>
    <property type="match status" value="1"/>
</dbReference>
<evidence type="ECO:0000256" key="7">
    <source>
        <dbReference type="SAM" id="Phobius"/>
    </source>
</evidence>
<dbReference type="AlphaFoldDB" id="A0A7G5BWN5"/>
<name>A0A7G5BWN5_9BACL</name>
<keyword evidence="11" id="KW-1185">Reference proteome</keyword>
<evidence type="ECO:0000256" key="2">
    <source>
        <dbReference type="ARBA" id="ARBA00006683"/>
    </source>
</evidence>
<dbReference type="GO" id="GO:0005886">
    <property type="term" value="C:plasma membrane"/>
    <property type="evidence" value="ECO:0007669"/>
    <property type="project" value="UniProtKB-SubCell"/>
</dbReference>
<evidence type="ECO:0000256" key="4">
    <source>
        <dbReference type="ARBA" id="ARBA00022692"/>
    </source>
</evidence>
<dbReference type="PANTHER" id="PTHR32309">
    <property type="entry name" value="TYROSINE-PROTEIN KINASE"/>
    <property type="match status" value="1"/>
</dbReference>
<comment type="subcellular location">
    <subcellularLocation>
        <location evidence="1">Cell membrane</location>
        <topology evidence="1">Multi-pass membrane protein</topology>
    </subcellularLocation>
</comment>
<proteinExistence type="inferred from homology"/>